<dbReference type="PANTHER" id="PTHR47803:SF1">
    <property type="entry name" value="TRNA-SPECIFIC ADENOSINE DEAMINASE 1"/>
    <property type="match status" value="1"/>
</dbReference>
<sequence length="389" mass="44580">MAYTEIELAEKISIVAQKRYQQIKPSGKPTCKSNGVKEWTVLAAVVAFNNEHDEFRLISLATGVKALPDEELKRSQGRMVHDSHAEILAIRGLNTAFLRQIEMLDSDHENEKCDLIEETDSPGVYRFRSDVWKLALYVSKIPCGDCSMHTLNDQDHTGIHFGEEDTCQYIDPNVKTTLRGRFNYSKKGICRTKPGRADSNLTVSKSCSDKLLSKTVMSVLNAINWDLLQHPVYLDYLILPESNRELKLSCNRNFRERLASFPGVHPVNILYCKTKFNDDQNEEETKTPCPVSSILLDILPKSVIIEQCILNGVRNGCYVKGPKDLRKNSESVVSRLSQWQSFKKLKKHRHFSSYMDFKAQELYRNELKLKLRAVLSPDGWIHTRTDNFH</sequence>
<dbReference type="PANTHER" id="PTHR47803">
    <property type="entry name" value="TRNA-SPECIFIC ADENOSINE DEAMINASE 1"/>
    <property type="match status" value="1"/>
</dbReference>
<dbReference type="PROSITE" id="PS50141">
    <property type="entry name" value="A_DEAMIN_EDITASE"/>
    <property type="match status" value="1"/>
</dbReference>
<dbReference type="STRING" id="45286.A0A0X8HWB2"/>
<dbReference type="OrthoDB" id="10268011at2759"/>
<evidence type="ECO:0000313" key="2">
    <source>
        <dbReference type="EMBL" id="AMD22660.1"/>
    </source>
</evidence>
<name>A0A0X8HWB2_9SACH</name>
<dbReference type="GeneID" id="28726021"/>
<dbReference type="InterPro" id="IPR002466">
    <property type="entry name" value="A_deamin"/>
</dbReference>
<dbReference type="RefSeq" id="XP_017989656.1">
    <property type="nucleotide sequence ID" value="XM_018134072.1"/>
</dbReference>
<reference evidence="2 3" key="1">
    <citation type="submission" date="2016-01" db="EMBL/GenBank/DDBJ databases">
        <title>Genome sequence of the yeast Holleya sinecauda.</title>
        <authorList>
            <person name="Dietrich F.S."/>
        </authorList>
    </citation>
    <scope>NUCLEOTIDE SEQUENCE [LARGE SCALE GENOMIC DNA]</scope>
    <source>
        <strain evidence="2 3">ATCC 58844</strain>
    </source>
</reference>
<dbReference type="GO" id="GO:0002100">
    <property type="term" value="P:tRNA wobble adenosine to inosine editing"/>
    <property type="evidence" value="ECO:0007669"/>
    <property type="project" value="InterPro"/>
</dbReference>
<dbReference type="AlphaFoldDB" id="A0A0X8HWB2"/>
<protein>
    <submittedName>
        <fullName evidence="2">HHL110Wp</fullName>
    </submittedName>
</protein>
<dbReference type="SMART" id="SM00552">
    <property type="entry name" value="ADEAMc"/>
    <property type="match status" value="1"/>
</dbReference>
<evidence type="ECO:0000313" key="3">
    <source>
        <dbReference type="Proteomes" id="UP000243052"/>
    </source>
</evidence>
<dbReference type="Proteomes" id="UP000243052">
    <property type="component" value="Chromosome viii"/>
</dbReference>
<gene>
    <name evidence="2" type="ORF">AW171_hschr84711</name>
</gene>
<dbReference type="GO" id="GO:0003723">
    <property type="term" value="F:RNA binding"/>
    <property type="evidence" value="ECO:0007669"/>
    <property type="project" value="InterPro"/>
</dbReference>
<dbReference type="Pfam" id="PF02137">
    <property type="entry name" value="A_deamin"/>
    <property type="match status" value="1"/>
</dbReference>
<proteinExistence type="predicted"/>
<keyword evidence="3" id="KW-1185">Reference proteome</keyword>
<evidence type="ECO:0000259" key="1">
    <source>
        <dbReference type="PROSITE" id="PS50141"/>
    </source>
</evidence>
<dbReference type="InterPro" id="IPR042935">
    <property type="entry name" value="Tad1"/>
</dbReference>
<dbReference type="GO" id="GO:0043829">
    <property type="term" value="F:tRNA-specific adenosine-37 deaminase activity"/>
    <property type="evidence" value="ECO:0007669"/>
    <property type="project" value="TreeGrafter"/>
</dbReference>
<feature type="domain" description="A to I editase" evidence="1">
    <location>
        <begin position="59"/>
        <end position="338"/>
    </location>
</feature>
<dbReference type="EMBL" id="CP014248">
    <property type="protein sequence ID" value="AMD22660.1"/>
    <property type="molecule type" value="Genomic_DNA"/>
</dbReference>
<organism evidence="2 3">
    <name type="scientific">Eremothecium sinecaudum</name>
    <dbReference type="NCBI Taxonomy" id="45286"/>
    <lineage>
        <taxon>Eukaryota</taxon>
        <taxon>Fungi</taxon>
        <taxon>Dikarya</taxon>
        <taxon>Ascomycota</taxon>
        <taxon>Saccharomycotina</taxon>
        <taxon>Saccharomycetes</taxon>
        <taxon>Saccharomycetales</taxon>
        <taxon>Saccharomycetaceae</taxon>
        <taxon>Eremothecium</taxon>
    </lineage>
</organism>
<accession>A0A0X8HWB2</accession>